<comment type="caution">
    <text evidence="3">The sequence shown here is derived from an EMBL/GenBank/DDBJ whole genome shotgun (WGS) entry which is preliminary data.</text>
</comment>
<evidence type="ECO:0000313" key="4">
    <source>
        <dbReference type="Proteomes" id="UP000749293"/>
    </source>
</evidence>
<dbReference type="Proteomes" id="UP000749293">
    <property type="component" value="Unassembled WGS sequence"/>
</dbReference>
<dbReference type="PANTHER" id="PTHR43441">
    <property type="entry name" value="RIBOSOMAL-PROTEIN-SERINE ACETYLTRANSFERASE"/>
    <property type="match status" value="1"/>
</dbReference>
<protein>
    <submittedName>
        <fullName evidence="3">Protein N-acetyltransferase, RimJ/RimL family</fullName>
    </submittedName>
</protein>
<dbReference type="AlphaFoldDB" id="A0A9P4YYL5"/>
<dbReference type="EMBL" id="JAANYQ010000003">
    <property type="protein sequence ID" value="KAF4125483.1"/>
    <property type="molecule type" value="Genomic_DNA"/>
</dbReference>
<dbReference type="PANTHER" id="PTHR43441:SF2">
    <property type="entry name" value="FAMILY ACETYLTRANSFERASE, PUTATIVE (AFU_ORTHOLOGUE AFUA_7G00850)-RELATED"/>
    <property type="match status" value="1"/>
</dbReference>
<feature type="compositionally biased region" description="Pro residues" evidence="1">
    <location>
        <begin position="1"/>
        <end position="10"/>
    </location>
</feature>
<dbReference type="RefSeq" id="XP_035324135.1">
    <property type="nucleotide sequence ID" value="XM_035466298.1"/>
</dbReference>
<gene>
    <name evidence="3" type="ORF">GMORB2_4323</name>
</gene>
<evidence type="ECO:0000259" key="2">
    <source>
        <dbReference type="PROSITE" id="PS51186"/>
    </source>
</evidence>
<dbReference type="Pfam" id="PF13302">
    <property type="entry name" value="Acetyltransf_3"/>
    <property type="match status" value="1"/>
</dbReference>
<proteinExistence type="predicted"/>
<sequence>MPIPAPPPGDIAPSTPATPPQRTTILGRHVALEPISPAHSPSLFANLGGESNASLWTYIPGAEAPATQEEMDAMVSGWVASSDPHFYAVVVDGEALGTLAYLAIVPDHRRIELGFVVLGTKLQKTRAATEAFYLILRQPFEQWGYDRLEWKANSFNKPSLAAAGRLGFVYEGTFRKHIITKGHRRDTVWFSITDDEWPLVKKGLVSWLDDANFDDEGRQRRSLKEYRS</sequence>
<keyword evidence="4" id="KW-1185">Reference proteome</keyword>
<dbReference type="PROSITE" id="PS51186">
    <property type="entry name" value="GNAT"/>
    <property type="match status" value="1"/>
</dbReference>
<reference evidence="3" key="1">
    <citation type="submission" date="2020-03" db="EMBL/GenBank/DDBJ databases">
        <title>Site-based positive gene gene selection in Geosmithia morbida across the United States reveals a broad range of putative effectors and factors for local host and environmental adapation.</title>
        <authorList>
            <person name="Onufrak A."/>
            <person name="Murdoch R.W."/>
            <person name="Gazis R."/>
            <person name="Huff M."/>
            <person name="Staton M."/>
            <person name="Klingeman W."/>
            <person name="Hadziabdic D."/>
        </authorList>
    </citation>
    <scope>NUCLEOTIDE SEQUENCE</scope>
    <source>
        <strain evidence="3">1262</strain>
    </source>
</reference>
<dbReference type="GeneID" id="55970551"/>
<dbReference type="GO" id="GO:0008999">
    <property type="term" value="F:protein-N-terminal-alanine acetyltransferase activity"/>
    <property type="evidence" value="ECO:0007669"/>
    <property type="project" value="TreeGrafter"/>
</dbReference>
<evidence type="ECO:0000313" key="3">
    <source>
        <dbReference type="EMBL" id="KAF4125483.1"/>
    </source>
</evidence>
<dbReference type="InterPro" id="IPR016181">
    <property type="entry name" value="Acyl_CoA_acyltransferase"/>
</dbReference>
<dbReference type="Gene3D" id="3.40.630.30">
    <property type="match status" value="1"/>
</dbReference>
<dbReference type="OrthoDB" id="41238at2759"/>
<name>A0A9P4YYL5_9HYPO</name>
<dbReference type="InterPro" id="IPR051908">
    <property type="entry name" value="Ribosomal_N-acetyltransferase"/>
</dbReference>
<dbReference type="GO" id="GO:1990189">
    <property type="term" value="F:protein N-terminal-serine acetyltransferase activity"/>
    <property type="evidence" value="ECO:0007669"/>
    <property type="project" value="TreeGrafter"/>
</dbReference>
<feature type="domain" description="N-acetyltransferase" evidence="2">
    <location>
        <begin position="42"/>
        <end position="195"/>
    </location>
</feature>
<feature type="region of interest" description="Disordered" evidence="1">
    <location>
        <begin position="1"/>
        <end position="20"/>
    </location>
</feature>
<organism evidence="3 4">
    <name type="scientific">Geosmithia morbida</name>
    <dbReference type="NCBI Taxonomy" id="1094350"/>
    <lineage>
        <taxon>Eukaryota</taxon>
        <taxon>Fungi</taxon>
        <taxon>Dikarya</taxon>
        <taxon>Ascomycota</taxon>
        <taxon>Pezizomycotina</taxon>
        <taxon>Sordariomycetes</taxon>
        <taxon>Hypocreomycetidae</taxon>
        <taxon>Hypocreales</taxon>
        <taxon>Bionectriaceae</taxon>
        <taxon>Geosmithia</taxon>
    </lineage>
</organism>
<dbReference type="SUPFAM" id="SSF55729">
    <property type="entry name" value="Acyl-CoA N-acyltransferases (Nat)"/>
    <property type="match status" value="1"/>
</dbReference>
<dbReference type="InterPro" id="IPR000182">
    <property type="entry name" value="GNAT_dom"/>
</dbReference>
<accession>A0A9P4YYL5</accession>
<evidence type="ECO:0000256" key="1">
    <source>
        <dbReference type="SAM" id="MobiDB-lite"/>
    </source>
</evidence>